<dbReference type="GO" id="GO:0008061">
    <property type="term" value="F:chitin binding"/>
    <property type="evidence" value="ECO:0007669"/>
    <property type="project" value="UniProtKB-KW"/>
</dbReference>
<keyword evidence="3" id="KW-0677">Repeat</keyword>
<feature type="domain" description="Chitin-binding type-2" evidence="8">
    <location>
        <begin position="210"/>
        <end position="259"/>
    </location>
</feature>
<dbReference type="Gene3D" id="2.170.140.10">
    <property type="entry name" value="Chitin binding domain"/>
    <property type="match status" value="2"/>
</dbReference>
<feature type="compositionally biased region" description="Low complexity" evidence="6">
    <location>
        <begin position="274"/>
        <end position="289"/>
    </location>
</feature>
<evidence type="ECO:0000256" key="2">
    <source>
        <dbReference type="ARBA" id="ARBA00022729"/>
    </source>
</evidence>
<dbReference type="EMBL" id="GIIL01007414">
    <property type="protein sequence ID" value="NOV51140.1"/>
    <property type="molecule type" value="Transcribed_RNA"/>
</dbReference>
<keyword evidence="5" id="KW-0325">Glycoprotein</keyword>
<keyword evidence="1" id="KW-0147">Chitin-binding</keyword>
<feature type="signal peptide" evidence="7">
    <location>
        <begin position="1"/>
        <end position="19"/>
    </location>
</feature>
<evidence type="ECO:0000256" key="1">
    <source>
        <dbReference type="ARBA" id="ARBA00022669"/>
    </source>
</evidence>
<dbReference type="AlphaFoldDB" id="A0A6M2DZP7"/>
<evidence type="ECO:0000256" key="6">
    <source>
        <dbReference type="SAM" id="MobiDB-lite"/>
    </source>
</evidence>
<dbReference type="PANTHER" id="PTHR23301:SF106">
    <property type="entry name" value="CHITIN-BINDING TYPE-2 DOMAIN-CONTAINING PROTEIN-RELATED"/>
    <property type="match status" value="1"/>
</dbReference>
<evidence type="ECO:0000313" key="9">
    <source>
        <dbReference type="EMBL" id="NOV51140.1"/>
    </source>
</evidence>
<keyword evidence="4" id="KW-1015">Disulfide bond</keyword>
<dbReference type="InterPro" id="IPR036508">
    <property type="entry name" value="Chitin-bd_dom_sf"/>
</dbReference>
<evidence type="ECO:0000256" key="4">
    <source>
        <dbReference type="ARBA" id="ARBA00023157"/>
    </source>
</evidence>
<reference evidence="9" key="1">
    <citation type="submission" date="2020-03" db="EMBL/GenBank/DDBJ databases">
        <title>Transcriptomic Profiling of the Digestive Tract of the Rat Flea, Xenopsylla cheopis, Following Blood Feeding and Infection with Yersinia pestis.</title>
        <authorList>
            <person name="Bland D.M."/>
            <person name="Martens C.A."/>
            <person name="Virtaneva K."/>
            <person name="Kanakabandi K."/>
            <person name="Long D."/>
            <person name="Rosenke R."/>
            <person name="Saturday G.A."/>
            <person name="Hoyt F.H."/>
            <person name="Bruno D.P."/>
            <person name="Ribeiro J.M.C."/>
            <person name="Hinnebusch J."/>
        </authorList>
    </citation>
    <scope>NUCLEOTIDE SEQUENCE</scope>
</reference>
<proteinExistence type="predicted"/>
<feature type="compositionally biased region" description="Gly residues" evidence="6">
    <location>
        <begin position="320"/>
        <end position="330"/>
    </location>
</feature>
<organism evidence="9">
    <name type="scientific">Xenopsylla cheopis</name>
    <name type="common">Oriental rat flea</name>
    <name type="synonym">Pulex cheopis</name>
    <dbReference type="NCBI Taxonomy" id="163159"/>
    <lineage>
        <taxon>Eukaryota</taxon>
        <taxon>Metazoa</taxon>
        <taxon>Ecdysozoa</taxon>
        <taxon>Arthropoda</taxon>
        <taxon>Hexapoda</taxon>
        <taxon>Insecta</taxon>
        <taxon>Pterygota</taxon>
        <taxon>Neoptera</taxon>
        <taxon>Endopterygota</taxon>
        <taxon>Siphonaptera</taxon>
        <taxon>Pulicidae</taxon>
        <taxon>Xenopsyllinae</taxon>
        <taxon>Xenopsylla</taxon>
    </lineage>
</organism>
<accession>A0A6M2DZP7</accession>
<dbReference type="PANTHER" id="PTHR23301">
    <property type="entry name" value="CHITIN BINDING PERITROPHIN-A"/>
    <property type="match status" value="1"/>
</dbReference>
<feature type="region of interest" description="Disordered" evidence="6">
    <location>
        <begin position="264"/>
        <end position="330"/>
    </location>
</feature>
<dbReference type="Pfam" id="PF01607">
    <property type="entry name" value="CBM_14"/>
    <property type="match status" value="2"/>
</dbReference>
<feature type="chain" id="PRO_5027029367" evidence="7">
    <location>
        <begin position="20"/>
        <end position="330"/>
    </location>
</feature>
<keyword evidence="2 7" id="KW-0732">Signal</keyword>
<evidence type="ECO:0000259" key="8">
    <source>
        <dbReference type="PROSITE" id="PS50940"/>
    </source>
</evidence>
<name>A0A6M2DZP7_XENCH</name>
<evidence type="ECO:0000256" key="5">
    <source>
        <dbReference type="ARBA" id="ARBA00023180"/>
    </source>
</evidence>
<dbReference type="SUPFAM" id="SSF57625">
    <property type="entry name" value="Invertebrate chitin-binding proteins"/>
    <property type="match status" value="2"/>
</dbReference>
<dbReference type="SMART" id="SM00494">
    <property type="entry name" value="ChtBD2"/>
    <property type="match status" value="2"/>
</dbReference>
<feature type="domain" description="Chitin-binding type-2" evidence="8">
    <location>
        <begin position="106"/>
        <end position="161"/>
    </location>
</feature>
<evidence type="ECO:0000256" key="7">
    <source>
        <dbReference type="SAM" id="SignalP"/>
    </source>
</evidence>
<sequence length="330" mass="35208">MKLFSGLIIATIALGAAVADGYAPMYVRGVPVAKPQARAAATDNEFTCPSGKFGAMCADCSTMLFCTGSTTPVTTITCKDNPSVPYCVNNQCSAQKNESDPTCDKGGNCAVNGYQPDPKDCTRYIYCHKGVSTVFECPSGYVYDHATNLCKKKTSEADCATLTCTKANTFITYTPDRSIYAYCDDKLEPIVLQCEDDQNQWFDVSSKSCRIVCKKEGAFADRKDCTKYYQCFIVNNQWQLKSYQCPSGLYFDAEEKMRCVPGTCTPEITDAPPETTEGTTESTGTSESGAQPPEGGDSGGQNPIPEGGDSGGQNPIPEGGDSGGNSGGTQ</sequence>
<dbReference type="InterPro" id="IPR002557">
    <property type="entry name" value="Chitin-bd_dom"/>
</dbReference>
<dbReference type="GO" id="GO:0005576">
    <property type="term" value="C:extracellular region"/>
    <property type="evidence" value="ECO:0007669"/>
    <property type="project" value="InterPro"/>
</dbReference>
<dbReference type="PROSITE" id="PS50940">
    <property type="entry name" value="CHIT_BIND_II"/>
    <property type="match status" value="2"/>
</dbReference>
<protein>
    <submittedName>
        <fullName evidence="9">Putative peritrophin-like protein 1 ctenocephalides felis</fullName>
    </submittedName>
</protein>
<evidence type="ECO:0000256" key="3">
    <source>
        <dbReference type="ARBA" id="ARBA00022737"/>
    </source>
</evidence>
<dbReference type="InterPro" id="IPR051940">
    <property type="entry name" value="Chitin_bind-dev_reg"/>
</dbReference>